<name>A0ABY3GCW6_9PSED</name>
<comment type="similarity">
    <text evidence="1">Belongs to the AB hydrolase superfamily. AB hydrolase 2 family.</text>
</comment>
<dbReference type="EMBL" id="VFIO01000010">
    <property type="protein sequence ID" value="TWR86825.1"/>
    <property type="molecule type" value="Genomic_DNA"/>
</dbReference>
<feature type="domain" description="Phospholipase/carboxylesterase/thioesterase" evidence="3">
    <location>
        <begin position="17"/>
        <end position="221"/>
    </location>
</feature>
<organism evidence="4 5">
    <name type="scientific">Pseudomonas saxonica</name>
    <dbReference type="NCBI Taxonomy" id="2600598"/>
    <lineage>
        <taxon>Bacteria</taxon>
        <taxon>Pseudomonadati</taxon>
        <taxon>Pseudomonadota</taxon>
        <taxon>Gammaproteobacteria</taxon>
        <taxon>Pseudomonadales</taxon>
        <taxon>Pseudomonadaceae</taxon>
        <taxon>Pseudomonas</taxon>
    </lineage>
</organism>
<dbReference type="Gene3D" id="3.40.50.1820">
    <property type="entry name" value="alpha/beta hydrolase"/>
    <property type="match status" value="1"/>
</dbReference>
<dbReference type="Proteomes" id="UP000318428">
    <property type="component" value="Unassembled WGS sequence"/>
</dbReference>
<proteinExistence type="inferred from homology"/>
<keyword evidence="2" id="KW-0378">Hydrolase</keyword>
<dbReference type="PANTHER" id="PTHR10655">
    <property type="entry name" value="LYSOPHOSPHOLIPASE-RELATED"/>
    <property type="match status" value="1"/>
</dbReference>
<reference evidence="4 5" key="1">
    <citation type="submission" date="2019-06" db="EMBL/GenBank/DDBJ databases">
        <title>Pseudomonas bimorpha sp. nov. isolated from bovine raw milk and skim milk concentrate.</title>
        <authorList>
            <person name="Hofmann K."/>
            <person name="Huptas C."/>
            <person name="Doll E."/>
            <person name="Scherer S."/>
            <person name="Wenning M."/>
        </authorList>
    </citation>
    <scope>NUCLEOTIDE SEQUENCE [LARGE SCALE GENOMIC DNA]</scope>
    <source>
        <strain evidence="4 5">DSM 108989</strain>
    </source>
</reference>
<evidence type="ECO:0000256" key="1">
    <source>
        <dbReference type="ARBA" id="ARBA00006499"/>
    </source>
</evidence>
<comment type="caution">
    <text evidence="4">The sequence shown here is derived from an EMBL/GenBank/DDBJ whole genome shotgun (WGS) entry which is preliminary data.</text>
</comment>
<evidence type="ECO:0000259" key="3">
    <source>
        <dbReference type="Pfam" id="PF02230"/>
    </source>
</evidence>
<dbReference type="Pfam" id="PF02230">
    <property type="entry name" value="Abhydrolase_2"/>
    <property type="match status" value="1"/>
</dbReference>
<evidence type="ECO:0000313" key="5">
    <source>
        <dbReference type="Proteomes" id="UP000318428"/>
    </source>
</evidence>
<keyword evidence="5" id="KW-1185">Reference proteome</keyword>
<dbReference type="RefSeq" id="WP_146387066.1">
    <property type="nucleotide sequence ID" value="NZ_VFIO01000010.1"/>
</dbReference>
<dbReference type="PANTHER" id="PTHR10655:SF17">
    <property type="entry name" value="LYSOPHOSPHOLIPASE-LIKE PROTEIN 1"/>
    <property type="match status" value="1"/>
</dbReference>
<dbReference type="InterPro" id="IPR003140">
    <property type="entry name" value="PLipase/COase/thioEstase"/>
</dbReference>
<gene>
    <name evidence="4" type="ORF">FJD38_19890</name>
</gene>
<dbReference type="InterPro" id="IPR029058">
    <property type="entry name" value="AB_hydrolase_fold"/>
</dbReference>
<dbReference type="SUPFAM" id="SSF53474">
    <property type="entry name" value="alpha/beta-Hydrolases"/>
    <property type="match status" value="1"/>
</dbReference>
<sequence length="225" mass="24960">MYYENVRAPLEFVTGLRPEAAIILLHGMGGSGRVFEPIIRHLDLQNLGAVRVVLPNAPIQPVLWAGGERLPAWYDLRSANFVEQEDEAGLRAGLRYYESLIRREIDRGISPHRIVIGGFSQGGALSLMTGIRFEKRLGGVFVLSGYLPLAPTTKREQSEANRHTPIFLAHGQEDTIILPGLAIAAGNLLQKQGHEVSWHSYFMGHTICAAELEDLSNWLKQILNS</sequence>
<accession>A0ABY3GCW6</accession>
<dbReference type="InterPro" id="IPR050565">
    <property type="entry name" value="LYPA1-2/EST-like"/>
</dbReference>
<evidence type="ECO:0000313" key="4">
    <source>
        <dbReference type="EMBL" id="TWR86825.1"/>
    </source>
</evidence>
<protein>
    <submittedName>
        <fullName evidence="4">Carboxylesterase</fullName>
    </submittedName>
</protein>
<evidence type="ECO:0000256" key="2">
    <source>
        <dbReference type="ARBA" id="ARBA00022801"/>
    </source>
</evidence>